<keyword evidence="2" id="KW-0430">Lectin</keyword>
<evidence type="ECO:0000313" key="3">
    <source>
        <dbReference type="Proteomes" id="UP000245790"/>
    </source>
</evidence>
<reference evidence="2 3" key="1">
    <citation type="submission" date="2018-05" db="EMBL/GenBank/DDBJ databases">
        <title>Genomic Encyclopedia of Type Strains, Phase IV (KMG-IV): sequencing the most valuable type-strain genomes for metagenomic binning, comparative biology and taxonomic classification.</title>
        <authorList>
            <person name="Goeker M."/>
        </authorList>
    </citation>
    <scope>NUCLEOTIDE SEQUENCE [LARGE SCALE GENOMIC DNA]</scope>
    <source>
        <strain evidence="2 3">DSM 25350</strain>
    </source>
</reference>
<proteinExistence type="predicted"/>
<evidence type="ECO:0000313" key="2">
    <source>
        <dbReference type="EMBL" id="PWK54541.1"/>
    </source>
</evidence>
<dbReference type="InterPro" id="IPR013320">
    <property type="entry name" value="ConA-like_dom_sf"/>
</dbReference>
<keyword evidence="3" id="KW-1185">Reference proteome</keyword>
<dbReference type="AlphaFoldDB" id="A0A316G0U6"/>
<dbReference type="Pfam" id="PF13385">
    <property type="entry name" value="Laminin_G_3"/>
    <property type="match status" value="1"/>
</dbReference>
<name>A0A316G0U6_9GAMM</name>
<feature type="region of interest" description="Disordered" evidence="1">
    <location>
        <begin position="34"/>
        <end position="57"/>
    </location>
</feature>
<accession>A0A316G0U6</accession>
<dbReference type="EMBL" id="QGGU01000001">
    <property type="protein sequence ID" value="PWK54541.1"/>
    <property type="molecule type" value="Genomic_DNA"/>
</dbReference>
<dbReference type="RefSeq" id="WP_109761652.1">
    <property type="nucleotide sequence ID" value="NZ_QGGU01000001.1"/>
</dbReference>
<evidence type="ECO:0000256" key="1">
    <source>
        <dbReference type="SAM" id="MobiDB-lite"/>
    </source>
</evidence>
<organism evidence="2 3">
    <name type="scientific">Pleionea mediterranea</name>
    <dbReference type="NCBI Taxonomy" id="523701"/>
    <lineage>
        <taxon>Bacteria</taxon>
        <taxon>Pseudomonadati</taxon>
        <taxon>Pseudomonadota</taxon>
        <taxon>Gammaproteobacteria</taxon>
        <taxon>Oceanospirillales</taxon>
        <taxon>Pleioneaceae</taxon>
        <taxon>Pleionea</taxon>
    </lineage>
</organism>
<dbReference type="PROSITE" id="PS51257">
    <property type="entry name" value="PROKAR_LIPOPROTEIN"/>
    <property type="match status" value="1"/>
</dbReference>
<dbReference type="SUPFAM" id="SSF49899">
    <property type="entry name" value="Concanavalin A-like lectins/glucanases"/>
    <property type="match status" value="1"/>
</dbReference>
<dbReference type="Proteomes" id="UP000245790">
    <property type="component" value="Unassembled WGS sequence"/>
</dbReference>
<protein>
    <submittedName>
        <fullName evidence="2">Concanavalin A-like lectin/glucanase superfamily protein</fullName>
    </submittedName>
</protein>
<sequence>MTSKNKSSLANTLKLSSAIIISLAFLQGCTDGGPNNSPVNELPDNGGGNNYSGPPPATDDVQRFQTHFWNNVLDKCGNCHNEGGQSPTFARQDDVNLAYAEANTVADLNSPVDSRLVAKVGGGHNCWLSSNQACADTMTSYISNWAGDTASATTEIVLTDPPTLSDPGATKTFPDDPALFQSTVYPLLEQYCAGCHADSASTPISPFFASSDINTAYSAAKSKINLDTPADSRFVVRLRSEFHNCWDDCTSDSNEMEAAIQSFSDSIQVEELDAEAVHSKALTLLDGIPASSGGRYEADAIATWQFKAGSGSTAFDTSGVEPALELTLNGEFNWVGGWGINLNGGSARGSTANSSKLHDLIKATNEYTIEGWIAPANVTQEGPARIVTYSGGSNTRNFTLGQTLYNYNFLNRSTNSDANGQPALSTADADERLQATLQHIVVTYDPVNGRRIYVNGEYTGDVDGVEPGTLNDWNDTYVLVLGAETDNNDKWSGVIKFLSIHNRALNQEQITQNFEAGVGERFYLLFNVSEVIDPNDTDPGVNDAYIVFEVAQWDSYSYLFNAPFFISLDDSYTPNNIPLIGMSIGINGKEATVGQAYRNIDMALDSANYNADSGQPVSTLGTVIALEKGSSSDEFFLTFEQLADQTNVRIEAEPLPLPTPPDANPVSPDIGVRTFEEIYATLSQITGVSMNNANVRNVYLTVKQQLPTKEDIESFLSSHQMGITQMAIEYCSALMDDTSLRSSTFPSFDFNGTVGSAYDSAGRDALIDPLLSRVMGTGLATQPVTADVKTELNALIDRLTSCAGSCEAGRTVKVAKATCAAAAGSAITLVQ</sequence>
<dbReference type="OrthoDB" id="5748965at2"/>
<gene>
    <name evidence="2" type="ORF">C8D97_101395</name>
</gene>
<comment type="caution">
    <text evidence="2">The sequence shown here is derived from an EMBL/GenBank/DDBJ whole genome shotgun (WGS) entry which is preliminary data.</text>
</comment>
<dbReference type="GO" id="GO:0030246">
    <property type="term" value="F:carbohydrate binding"/>
    <property type="evidence" value="ECO:0007669"/>
    <property type="project" value="UniProtKB-KW"/>
</dbReference>
<dbReference type="Gene3D" id="2.60.120.200">
    <property type="match status" value="1"/>
</dbReference>